<feature type="transmembrane region" description="Helical" evidence="1">
    <location>
        <begin position="184"/>
        <end position="200"/>
    </location>
</feature>
<dbReference type="GO" id="GO:0016779">
    <property type="term" value="F:nucleotidyltransferase activity"/>
    <property type="evidence" value="ECO:0007669"/>
    <property type="project" value="UniProtKB-KW"/>
</dbReference>
<keyword evidence="2" id="KW-0548">Nucleotidyltransferase</keyword>
<dbReference type="Proteomes" id="UP000002384">
    <property type="component" value="Chromosome"/>
</dbReference>
<dbReference type="AlphaFoldDB" id="B7KHG7"/>
<dbReference type="PANTHER" id="PTHR31303">
    <property type="entry name" value="CTP-DEPENDENT DIACYLGLYCEROL KINASE 1"/>
    <property type="match status" value="1"/>
</dbReference>
<dbReference type="eggNOG" id="COG0170">
    <property type="taxonomic scope" value="Bacteria"/>
</dbReference>
<feature type="transmembrane region" description="Helical" evidence="1">
    <location>
        <begin position="207"/>
        <end position="225"/>
    </location>
</feature>
<keyword evidence="1" id="KW-0472">Membrane</keyword>
<keyword evidence="2" id="KW-0808">Transferase</keyword>
<dbReference type="InterPro" id="IPR037997">
    <property type="entry name" value="Dgk1-like"/>
</dbReference>
<sequence length="227" mass="24887">MFWLESVHPLWFPLSVIGIFLLCIVLLAEGLNRFTAMDGELTRKVVHIGTGNVILLAWWFNIPSWLGIGASIIASCLALVSYFTPILPSINSVGRRSLGTFFYAVSIGVLISWFWPMGQPQYAVLGILVMTWGDGMAAVIGQQFGKHPYEVWGSHKSWEGSLAMMGMSFLVSALVLLSSVDNSGLTWITALLVAIMATSLEMFSKLGIDNLTVPLVSGFLAYFVLNF</sequence>
<feature type="transmembrane region" description="Helical" evidence="1">
    <location>
        <begin position="44"/>
        <end position="60"/>
    </location>
</feature>
<name>B7KHG7_GLOC7</name>
<feature type="transmembrane region" description="Helical" evidence="1">
    <location>
        <begin position="12"/>
        <end position="32"/>
    </location>
</feature>
<keyword evidence="1" id="KW-1133">Transmembrane helix</keyword>
<proteinExistence type="predicted"/>
<feature type="transmembrane region" description="Helical" evidence="1">
    <location>
        <begin position="66"/>
        <end position="86"/>
    </location>
</feature>
<dbReference type="HOGENOM" id="CLU_058561_7_0_3"/>
<dbReference type="STRING" id="65393.PCC7424_2240"/>
<dbReference type="EMBL" id="CP001291">
    <property type="protein sequence ID" value="ACK70662.1"/>
    <property type="molecule type" value="Genomic_DNA"/>
</dbReference>
<evidence type="ECO:0000313" key="2">
    <source>
        <dbReference type="EMBL" id="ACK70662.1"/>
    </source>
</evidence>
<dbReference type="KEGG" id="cyc:PCC7424_2240"/>
<evidence type="ECO:0000256" key="1">
    <source>
        <dbReference type="SAM" id="Phobius"/>
    </source>
</evidence>
<evidence type="ECO:0000313" key="3">
    <source>
        <dbReference type="Proteomes" id="UP000002384"/>
    </source>
</evidence>
<feature type="transmembrane region" description="Helical" evidence="1">
    <location>
        <begin position="122"/>
        <end position="140"/>
    </location>
</feature>
<reference evidence="3" key="1">
    <citation type="journal article" date="2011" name="MBio">
        <title>Novel metabolic attributes of the genus Cyanothece, comprising a group of unicellular nitrogen-fixing Cyanobacteria.</title>
        <authorList>
            <person name="Bandyopadhyay A."/>
            <person name="Elvitigala T."/>
            <person name="Welsh E."/>
            <person name="Stockel J."/>
            <person name="Liberton M."/>
            <person name="Min H."/>
            <person name="Sherman L.A."/>
            <person name="Pakrasi H.B."/>
        </authorList>
    </citation>
    <scope>NUCLEOTIDE SEQUENCE [LARGE SCALE GENOMIC DNA]</scope>
    <source>
        <strain evidence="3">PCC 7424</strain>
    </source>
</reference>
<feature type="transmembrane region" description="Helical" evidence="1">
    <location>
        <begin position="98"/>
        <end position="116"/>
    </location>
</feature>
<protein>
    <submittedName>
        <fullName evidence="2">Phosphatidate cytidylyltransferase</fullName>
    </submittedName>
</protein>
<dbReference type="GO" id="GO:0004143">
    <property type="term" value="F:ATP-dependent diacylglycerol kinase activity"/>
    <property type="evidence" value="ECO:0007669"/>
    <property type="project" value="InterPro"/>
</dbReference>
<gene>
    <name evidence="2" type="ordered locus">PCC7424_2240</name>
</gene>
<organism evidence="2 3">
    <name type="scientific">Gloeothece citriformis (strain PCC 7424)</name>
    <name type="common">Cyanothece sp. (strain PCC 7424)</name>
    <dbReference type="NCBI Taxonomy" id="65393"/>
    <lineage>
        <taxon>Bacteria</taxon>
        <taxon>Bacillati</taxon>
        <taxon>Cyanobacteriota</taxon>
        <taxon>Cyanophyceae</taxon>
        <taxon>Oscillatoriophycideae</taxon>
        <taxon>Chroococcales</taxon>
        <taxon>Aphanothecaceae</taxon>
        <taxon>Gloeothece</taxon>
        <taxon>Gloeothece citriformis</taxon>
    </lineage>
</organism>
<keyword evidence="1" id="KW-0812">Transmembrane</keyword>
<accession>B7KHG7</accession>
<keyword evidence="3" id="KW-1185">Reference proteome</keyword>
<dbReference type="PANTHER" id="PTHR31303:SF1">
    <property type="entry name" value="CTP-DEPENDENT DIACYLGLYCEROL KINASE 1"/>
    <property type="match status" value="1"/>
</dbReference>